<sequence length="205" mass="23270">MLMALLISIIWYSSTIYLAAYRFPSVVAISFEGITVDRHFRCGMVRKNSSFCIRGTTNVRIRNGLWTDIEILRGLAIWDIQVGPNTATPWTTHLTIGGGRIPSRSDDFHTLTFVSRMNVDIPLGSKVRIYDPRLDIRVFGYDSYSMEPAPRNHLPLYVNYGSLMAEPSPRRRLTQQRSLEGRLELREVDGKGGHKACTDHLSRGL</sequence>
<evidence type="ECO:0000313" key="1">
    <source>
        <dbReference type="EMBL" id="KAF4669468.1"/>
    </source>
</evidence>
<dbReference type="EMBL" id="JAAPAO010000170">
    <property type="protein sequence ID" value="KAF4669468.1"/>
    <property type="molecule type" value="Genomic_DNA"/>
</dbReference>
<name>A0A7J6MCZ6_PERCH</name>
<dbReference type="OrthoDB" id="10645215at2759"/>
<gene>
    <name evidence="1" type="ORF">FOL47_002542</name>
</gene>
<organism evidence="1 2">
    <name type="scientific">Perkinsus chesapeaki</name>
    <name type="common">Clam parasite</name>
    <name type="synonym">Perkinsus andrewsi</name>
    <dbReference type="NCBI Taxonomy" id="330153"/>
    <lineage>
        <taxon>Eukaryota</taxon>
        <taxon>Sar</taxon>
        <taxon>Alveolata</taxon>
        <taxon>Perkinsozoa</taxon>
        <taxon>Perkinsea</taxon>
        <taxon>Perkinsida</taxon>
        <taxon>Perkinsidae</taxon>
        <taxon>Perkinsus</taxon>
    </lineage>
</organism>
<protein>
    <submittedName>
        <fullName evidence="1">Uncharacterized protein</fullName>
    </submittedName>
</protein>
<comment type="caution">
    <text evidence="1">The sequence shown here is derived from an EMBL/GenBank/DDBJ whole genome shotgun (WGS) entry which is preliminary data.</text>
</comment>
<dbReference type="Proteomes" id="UP000591131">
    <property type="component" value="Unassembled WGS sequence"/>
</dbReference>
<accession>A0A7J6MCZ6</accession>
<reference evidence="1 2" key="1">
    <citation type="submission" date="2020-04" db="EMBL/GenBank/DDBJ databases">
        <title>Perkinsus chesapeaki whole genome sequence.</title>
        <authorList>
            <person name="Bogema D.R."/>
        </authorList>
    </citation>
    <scope>NUCLEOTIDE SEQUENCE [LARGE SCALE GENOMIC DNA]</scope>
    <source>
        <strain evidence="1">ATCC PRA-425</strain>
    </source>
</reference>
<proteinExistence type="predicted"/>
<dbReference type="AlphaFoldDB" id="A0A7J6MCZ6"/>
<keyword evidence="2" id="KW-1185">Reference proteome</keyword>
<evidence type="ECO:0000313" key="2">
    <source>
        <dbReference type="Proteomes" id="UP000591131"/>
    </source>
</evidence>